<evidence type="ECO:0000313" key="2">
    <source>
        <dbReference type="Proteomes" id="UP000465609"/>
    </source>
</evidence>
<dbReference type="EMBL" id="AP022577">
    <property type="protein sequence ID" value="BBX86816.1"/>
    <property type="molecule type" value="Genomic_DNA"/>
</dbReference>
<reference evidence="1 2" key="1">
    <citation type="journal article" date="2019" name="Emerg. Microbes Infect.">
        <title>Comprehensive subspecies identification of 175 nontuberculous mycobacteria species based on 7547 genomic profiles.</title>
        <authorList>
            <person name="Matsumoto Y."/>
            <person name="Kinjo T."/>
            <person name="Motooka D."/>
            <person name="Nabeya D."/>
            <person name="Jung N."/>
            <person name="Uechi K."/>
            <person name="Horii T."/>
            <person name="Iida T."/>
            <person name="Fujita J."/>
            <person name="Nakamura S."/>
        </authorList>
    </citation>
    <scope>NUCLEOTIDE SEQUENCE [LARGE SCALE GENOMIC DNA]</scope>
    <source>
        <strain evidence="1 2">JCM 15296</strain>
    </source>
</reference>
<dbReference type="Proteomes" id="UP000465609">
    <property type="component" value="Chromosome"/>
</dbReference>
<protein>
    <submittedName>
        <fullName evidence="1">Uncharacterized protein</fullName>
    </submittedName>
</protein>
<organism evidence="1 2">
    <name type="scientific">Mycolicibacterium aubagnense</name>
    <dbReference type="NCBI Taxonomy" id="319707"/>
    <lineage>
        <taxon>Bacteria</taxon>
        <taxon>Bacillati</taxon>
        <taxon>Actinomycetota</taxon>
        <taxon>Actinomycetes</taxon>
        <taxon>Mycobacteriales</taxon>
        <taxon>Mycobacteriaceae</taxon>
        <taxon>Mycolicibacterium</taxon>
    </lineage>
</organism>
<dbReference type="RefSeq" id="WP_235678754.1">
    <property type="nucleotide sequence ID" value="NZ_AP022577.1"/>
</dbReference>
<accession>A0ABN5Z1A4</accession>
<sequence>MNPPRAIVSERFVLQKLLAAPISHAIVESGLDQIGGYVTEASAVVGLGTPVDLLAAYGVDAAPDFADVVRFEQPRLATFSKPSDSDRPWLDFPYGFLYGDSLAPVWRMSRTRFSYGAEYWRIRSDGEQKCLSRYEGAGRGWVRAKRWRPPSPIVGTLARWQGREFFADIIAESVLLTALTETGPAGFERVRPRAWSATVRLPECEVFERIFTAQVDGVPVRVLRRVGETAEVLVLSDDPADAERIGAGRVEAGVFEAVVGNNRLTDVQGVENQWVPSAG</sequence>
<gene>
    <name evidence="1" type="ORF">MAUB_46890</name>
</gene>
<name>A0ABN5Z1A4_9MYCO</name>
<proteinExistence type="predicted"/>
<evidence type="ECO:0000313" key="1">
    <source>
        <dbReference type="EMBL" id="BBX86816.1"/>
    </source>
</evidence>
<keyword evidence="2" id="KW-1185">Reference proteome</keyword>